<name>A0A091DTR3_FUKDA</name>
<evidence type="ECO:0000313" key="2">
    <source>
        <dbReference type="EMBL" id="KFO35539.1"/>
    </source>
</evidence>
<dbReference type="Proteomes" id="UP000028990">
    <property type="component" value="Unassembled WGS sequence"/>
</dbReference>
<feature type="region of interest" description="Disordered" evidence="1">
    <location>
        <begin position="115"/>
        <end position="153"/>
    </location>
</feature>
<protein>
    <submittedName>
        <fullName evidence="2">POM121-like protein 12</fullName>
    </submittedName>
</protein>
<evidence type="ECO:0000256" key="1">
    <source>
        <dbReference type="SAM" id="MobiDB-lite"/>
    </source>
</evidence>
<dbReference type="OrthoDB" id="9630991at2759"/>
<dbReference type="EMBL" id="KN121761">
    <property type="protein sequence ID" value="KFO35539.1"/>
    <property type="molecule type" value="Genomic_DNA"/>
</dbReference>
<reference evidence="2 3" key="1">
    <citation type="submission" date="2013-11" db="EMBL/GenBank/DDBJ databases">
        <title>The Damaraland mole rat (Fukomys damarensis) genome and evolution of African mole rats.</title>
        <authorList>
            <person name="Gladyshev V.N."/>
            <person name="Fang X."/>
        </authorList>
    </citation>
    <scope>NUCLEOTIDE SEQUENCE [LARGE SCALE GENOMIC DNA]</scope>
    <source>
        <tissue evidence="2">Liver</tissue>
    </source>
</reference>
<sequence length="153" mass="16693">MVQAGREDTAWRGCPGRQSSSEHSLTAKLSYDYLNQVKPELLAAGDPRLQGLARVQVNPTVLLKSLCPCPKSEGRPHPCAREIVLQAICQYKKGKNKFDGPLCFKMPDLKTRALNPEPKPSAFQPVSRNGVTQSFVPRPGPLSRSCAQGNPAL</sequence>
<accession>A0A091DTR3</accession>
<feature type="region of interest" description="Disordered" evidence="1">
    <location>
        <begin position="1"/>
        <end position="21"/>
    </location>
</feature>
<proteinExistence type="predicted"/>
<evidence type="ECO:0000313" key="3">
    <source>
        <dbReference type="Proteomes" id="UP000028990"/>
    </source>
</evidence>
<dbReference type="AlphaFoldDB" id="A0A091DTR3"/>
<feature type="compositionally biased region" description="Basic and acidic residues" evidence="1">
    <location>
        <begin position="1"/>
        <end position="10"/>
    </location>
</feature>
<feature type="compositionally biased region" description="Polar residues" evidence="1">
    <location>
        <begin position="124"/>
        <end position="135"/>
    </location>
</feature>
<dbReference type="eggNOG" id="ENOG502RWWF">
    <property type="taxonomic scope" value="Eukaryota"/>
</dbReference>
<gene>
    <name evidence="2" type="ORF">H920_03040</name>
</gene>
<organism evidence="2 3">
    <name type="scientific">Fukomys damarensis</name>
    <name type="common">Damaraland mole rat</name>
    <name type="synonym">Cryptomys damarensis</name>
    <dbReference type="NCBI Taxonomy" id="885580"/>
    <lineage>
        <taxon>Eukaryota</taxon>
        <taxon>Metazoa</taxon>
        <taxon>Chordata</taxon>
        <taxon>Craniata</taxon>
        <taxon>Vertebrata</taxon>
        <taxon>Euteleostomi</taxon>
        <taxon>Mammalia</taxon>
        <taxon>Eutheria</taxon>
        <taxon>Euarchontoglires</taxon>
        <taxon>Glires</taxon>
        <taxon>Rodentia</taxon>
        <taxon>Hystricomorpha</taxon>
        <taxon>Bathyergidae</taxon>
        <taxon>Fukomys</taxon>
    </lineage>
</organism>
<keyword evidence="3" id="KW-1185">Reference proteome</keyword>